<dbReference type="SUPFAM" id="SSF101936">
    <property type="entry name" value="DNA-binding pseudobarrel domain"/>
    <property type="match status" value="1"/>
</dbReference>
<gene>
    <name evidence="7" type="primary">LOC104700072</name>
</gene>
<reference evidence="7" key="2">
    <citation type="submission" date="2025-08" db="UniProtKB">
        <authorList>
            <consortium name="RefSeq"/>
        </authorList>
    </citation>
    <scope>IDENTIFICATION</scope>
    <source>
        <tissue evidence="7">Leaf</tissue>
    </source>
</reference>
<dbReference type="Gene3D" id="2.40.330.10">
    <property type="entry name" value="DNA-binding pseudobarrel domain"/>
    <property type="match status" value="1"/>
</dbReference>
<dbReference type="InterPro" id="IPR051442">
    <property type="entry name" value="B3_domain"/>
</dbReference>
<organism evidence="6 7">
    <name type="scientific">Camelina sativa</name>
    <name type="common">False flax</name>
    <name type="synonym">Myagrum sativum</name>
    <dbReference type="NCBI Taxonomy" id="90675"/>
    <lineage>
        <taxon>Eukaryota</taxon>
        <taxon>Viridiplantae</taxon>
        <taxon>Streptophyta</taxon>
        <taxon>Embryophyta</taxon>
        <taxon>Tracheophyta</taxon>
        <taxon>Spermatophyta</taxon>
        <taxon>Magnoliopsida</taxon>
        <taxon>eudicotyledons</taxon>
        <taxon>Gunneridae</taxon>
        <taxon>Pentapetalae</taxon>
        <taxon>rosids</taxon>
        <taxon>malvids</taxon>
        <taxon>Brassicales</taxon>
        <taxon>Brassicaceae</taxon>
        <taxon>Camelineae</taxon>
        <taxon>Camelina</taxon>
    </lineage>
</organism>
<dbReference type="InterPro" id="IPR015300">
    <property type="entry name" value="DNA-bd_pseudobarrel_sf"/>
</dbReference>
<keyword evidence="5" id="KW-0539">Nucleus</keyword>
<evidence type="ECO:0000256" key="3">
    <source>
        <dbReference type="ARBA" id="ARBA00023125"/>
    </source>
</evidence>
<keyword evidence="6" id="KW-1185">Reference proteome</keyword>
<comment type="subcellular location">
    <subcellularLocation>
        <location evidence="1">Nucleus</location>
    </subcellularLocation>
</comment>
<evidence type="ECO:0000256" key="1">
    <source>
        <dbReference type="ARBA" id="ARBA00004123"/>
    </source>
</evidence>
<name>A0ABM1Q6Y0_CAMSA</name>
<sequence length="213" mass="24010">MDMAPISAANTHGKNLVTLDLFPCEPHDPMVVCGPTGNKQPEEKTNLVWMRFMTDEEIKEEERHNVSTNLTLYTDPWTIKKEMTKTSLGYLNRLFLNGSTVRSDILRYLSISDQRVLEDGFGLSLEVYDDDTSTMHNVVLMKWPDYPSYILLNGSHKDFVVRRALKAGDVVGMYWDPYGFKLHFCVLSRAPIRASSGSVAIGSTSFAPRLASP</sequence>
<dbReference type="RefSeq" id="XP_019082518.1">
    <property type="nucleotide sequence ID" value="XM_019226973.1"/>
</dbReference>
<dbReference type="CDD" id="cd10017">
    <property type="entry name" value="B3_DNA"/>
    <property type="match status" value="1"/>
</dbReference>
<dbReference type="PANTHER" id="PTHR34269">
    <property type="entry name" value="TRANSCRIPTION FACTOR B3-DOMAIN FAMILY-RELATED"/>
    <property type="match status" value="1"/>
</dbReference>
<dbReference type="GeneID" id="104700072"/>
<evidence type="ECO:0000256" key="4">
    <source>
        <dbReference type="ARBA" id="ARBA00023163"/>
    </source>
</evidence>
<dbReference type="InterPro" id="IPR003340">
    <property type="entry name" value="B3_DNA-bd"/>
</dbReference>
<evidence type="ECO:0000313" key="6">
    <source>
        <dbReference type="Proteomes" id="UP000694864"/>
    </source>
</evidence>
<protein>
    <submittedName>
        <fullName evidence="7">B3 domain-containing protein At2g33720-like</fullName>
    </submittedName>
</protein>
<proteinExistence type="predicted"/>
<evidence type="ECO:0000256" key="2">
    <source>
        <dbReference type="ARBA" id="ARBA00023015"/>
    </source>
</evidence>
<dbReference type="PANTHER" id="PTHR34269:SF18">
    <property type="entry name" value="TF-B3 DOMAIN-CONTAINING PROTEIN"/>
    <property type="match status" value="1"/>
</dbReference>
<evidence type="ECO:0000313" key="7">
    <source>
        <dbReference type="RefSeq" id="XP_019082518.1"/>
    </source>
</evidence>
<evidence type="ECO:0000256" key="5">
    <source>
        <dbReference type="ARBA" id="ARBA00023242"/>
    </source>
</evidence>
<keyword evidence="4" id="KW-0804">Transcription</keyword>
<keyword evidence="3" id="KW-0238">DNA-binding</keyword>
<accession>A0ABM1Q6Y0</accession>
<dbReference type="Proteomes" id="UP000694864">
    <property type="component" value="Chromosome 7"/>
</dbReference>
<keyword evidence="2" id="KW-0805">Transcription regulation</keyword>
<reference evidence="6" key="1">
    <citation type="journal article" date="2014" name="Nat. Commun.">
        <title>The emerging biofuel crop Camelina sativa retains a highly undifferentiated hexaploid genome structure.</title>
        <authorList>
            <person name="Kagale S."/>
            <person name="Koh C."/>
            <person name="Nixon J."/>
            <person name="Bollina V."/>
            <person name="Clarke W.E."/>
            <person name="Tuteja R."/>
            <person name="Spillane C."/>
            <person name="Robinson S.J."/>
            <person name="Links M.G."/>
            <person name="Clarke C."/>
            <person name="Higgins E.E."/>
            <person name="Huebert T."/>
            <person name="Sharpe A.G."/>
            <person name="Parkin I.A."/>
        </authorList>
    </citation>
    <scope>NUCLEOTIDE SEQUENCE [LARGE SCALE GENOMIC DNA]</scope>
    <source>
        <strain evidence="6">cv. DH55</strain>
    </source>
</reference>